<feature type="chain" id="PRO_5046505726" evidence="15">
    <location>
        <begin position="28"/>
        <end position="827"/>
    </location>
</feature>
<feature type="domain" description="TonB-dependent receptor plug" evidence="17">
    <location>
        <begin position="57"/>
        <end position="163"/>
    </location>
</feature>
<dbReference type="Pfam" id="PF00593">
    <property type="entry name" value="TonB_dep_Rec_b-barrel"/>
    <property type="match status" value="1"/>
</dbReference>
<evidence type="ECO:0000256" key="10">
    <source>
        <dbReference type="ARBA" id="ARBA00023136"/>
    </source>
</evidence>
<dbReference type="RefSeq" id="WP_244020792.1">
    <property type="nucleotide sequence ID" value="NZ_JALHLF010000038.1"/>
</dbReference>
<dbReference type="Gene3D" id="2.40.170.20">
    <property type="entry name" value="TonB-dependent receptor, beta-barrel domain"/>
    <property type="match status" value="1"/>
</dbReference>
<evidence type="ECO:0000256" key="14">
    <source>
        <dbReference type="RuleBase" id="RU003357"/>
    </source>
</evidence>
<keyword evidence="8" id="KW-0406">Ion transport</keyword>
<keyword evidence="19" id="KW-1185">Reference proteome</keyword>
<comment type="subcellular location">
    <subcellularLocation>
        <location evidence="1 12">Cell outer membrane</location>
        <topology evidence="1 12">Multi-pass membrane protein</topology>
    </subcellularLocation>
</comment>
<evidence type="ECO:0000256" key="11">
    <source>
        <dbReference type="ARBA" id="ARBA00023237"/>
    </source>
</evidence>
<dbReference type="EMBL" id="JALHLF010000038">
    <property type="protein sequence ID" value="MCJ2183229.1"/>
    <property type="molecule type" value="Genomic_DNA"/>
</dbReference>
<keyword evidence="18" id="KW-0675">Receptor</keyword>
<dbReference type="InterPro" id="IPR012910">
    <property type="entry name" value="Plug_dom"/>
</dbReference>
<feature type="domain" description="TonB-dependent receptor-like beta-barrel" evidence="16">
    <location>
        <begin position="312"/>
        <end position="789"/>
    </location>
</feature>
<evidence type="ECO:0000256" key="9">
    <source>
        <dbReference type="ARBA" id="ARBA00023077"/>
    </source>
</evidence>
<dbReference type="PANTHER" id="PTHR32552:SF89">
    <property type="entry name" value="CATECHOLATE SIDEROPHORE RECEPTOR FIU"/>
    <property type="match status" value="1"/>
</dbReference>
<keyword evidence="5 12" id="KW-0812">Transmembrane</keyword>
<gene>
    <name evidence="18" type="ORF">MTR62_11070</name>
</gene>
<organism evidence="18 19">
    <name type="scientific">Novosphingobium organovorum</name>
    <dbReference type="NCBI Taxonomy" id="2930092"/>
    <lineage>
        <taxon>Bacteria</taxon>
        <taxon>Pseudomonadati</taxon>
        <taxon>Pseudomonadota</taxon>
        <taxon>Alphaproteobacteria</taxon>
        <taxon>Sphingomonadales</taxon>
        <taxon>Sphingomonadaceae</taxon>
        <taxon>Novosphingobium</taxon>
    </lineage>
</organism>
<dbReference type="InterPro" id="IPR000531">
    <property type="entry name" value="Beta-barrel_TonB"/>
</dbReference>
<keyword evidence="4" id="KW-0410">Iron transport</keyword>
<feature type="short sequence motif" description="TonB C-terminal box" evidence="13">
    <location>
        <begin position="810"/>
        <end position="827"/>
    </location>
</feature>
<evidence type="ECO:0000256" key="7">
    <source>
        <dbReference type="ARBA" id="ARBA00023004"/>
    </source>
</evidence>
<comment type="similarity">
    <text evidence="12 14">Belongs to the TonB-dependent receptor family.</text>
</comment>
<dbReference type="Proteomes" id="UP001162881">
    <property type="component" value="Unassembled WGS sequence"/>
</dbReference>
<dbReference type="InterPro" id="IPR010917">
    <property type="entry name" value="TonB_rcpt_CS"/>
</dbReference>
<evidence type="ECO:0000256" key="6">
    <source>
        <dbReference type="ARBA" id="ARBA00022729"/>
    </source>
</evidence>
<evidence type="ECO:0000256" key="1">
    <source>
        <dbReference type="ARBA" id="ARBA00004571"/>
    </source>
</evidence>
<reference evidence="18" key="1">
    <citation type="submission" date="2022-03" db="EMBL/GenBank/DDBJ databases">
        <title>Identification of a novel bacterium isolated from mangrove sediments.</title>
        <authorList>
            <person name="Pan X."/>
        </authorList>
    </citation>
    <scope>NUCLEOTIDE SEQUENCE</scope>
    <source>
        <strain evidence="18">B1949</strain>
    </source>
</reference>
<evidence type="ECO:0000259" key="16">
    <source>
        <dbReference type="Pfam" id="PF00593"/>
    </source>
</evidence>
<evidence type="ECO:0000259" key="17">
    <source>
        <dbReference type="Pfam" id="PF07715"/>
    </source>
</evidence>
<keyword evidence="2 12" id="KW-0813">Transport</keyword>
<keyword evidence="7" id="KW-0408">Iron</keyword>
<name>A0ABT0BDV6_9SPHN</name>
<evidence type="ECO:0000313" key="19">
    <source>
        <dbReference type="Proteomes" id="UP001162881"/>
    </source>
</evidence>
<keyword evidence="10 12" id="KW-0472">Membrane</keyword>
<dbReference type="Pfam" id="PF07715">
    <property type="entry name" value="Plug"/>
    <property type="match status" value="1"/>
</dbReference>
<keyword evidence="9 14" id="KW-0798">TonB box</keyword>
<dbReference type="InterPro" id="IPR039426">
    <property type="entry name" value="TonB-dep_rcpt-like"/>
</dbReference>
<sequence>MKKLSYFAASAASIAVAGVLCSTPAFAQSTGAIDFQNQEIVVTGQTEKGIAGVELPDSSKAKEVLGQSVISRGTPGQTINETINMIPGVSFTNNDAYGSSGGSLMIRGFDDTRISQTFDGIPLNDTGSYSLYTNQQLDPELIEQVNVNLGTTDVDSPTASASGSTVNYRSINPDHEFGARMVGTIGQHDKMRIFGMINTGDLNESGTRAWFAASHDTYNPWWGGYGKIEKTQLNAKIYQPLGTNGDFISVAGHYNMNRNNNASDWALSTETSYADGGIPLNRAERDSYTVSRCQVAAGVEGVSDSADSCGTAWEYGYNPSNTGNIRINSRFTLSDKMVLTVDPYYQYTSANGGSGYATAYEGTYSDTITSGYIGGKAYLGGVDLNGDGDTDDYVRVAAPSQTRTNRIGVIASLRYDINDDNRVRVAYTYDRGRHRQTGELGLINSDGSRANYFNIDTALTDVNGNVLEKRDRLSYAILHQISGEYTGDWLDNTVHVNAGVRVPFFRRNLTNNCLTTSSSGYVSCFTTDSTDEAAYAATLSSYGARDQREFTYSHVLPTFGVVYNATPEASLYFNYSMGMQVPGTDNLYQTFYYEEGSAEAQSAKPETSNNFDLGIRYHSGIIQANLGAWYTIFSDRLSSAYDPTTQISTYTNLGTVDRYGIDATFAVQPDSHIKAYVFGSYLWSKIRDDVATADGYADTKGKMEGGIPHYTFGGRVEANEGPVSLGLDVKRTGARYYNDLNTPVYDDDGNQIWGSKVPAYTVVNLDARLNMGFTGMGDKTFLQLNVSNLFNEFYYGSFDDAGTDKTNTSYTYVGAGRTVTMSLNLQF</sequence>
<comment type="caution">
    <text evidence="18">The sequence shown here is derived from an EMBL/GenBank/DDBJ whole genome shotgun (WGS) entry which is preliminary data.</text>
</comment>
<feature type="signal peptide" evidence="15">
    <location>
        <begin position="1"/>
        <end position="27"/>
    </location>
</feature>
<keyword evidence="11 12" id="KW-0998">Cell outer membrane</keyword>
<evidence type="ECO:0000256" key="13">
    <source>
        <dbReference type="PROSITE-ProRule" id="PRU10144"/>
    </source>
</evidence>
<evidence type="ECO:0000256" key="2">
    <source>
        <dbReference type="ARBA" id="ARBA00022448"/>
    </source>
</evidence>
<dbReference type="PANTHER" id="PTHR32552">
    <property type="entry name" value="FERRICHROME IRON RECEPTOR-RELATED"/>
    <property type="match status" value="1"/>
</dbReference>
<evidence type="ECO:0000256" key="8">
    <source>
        <dbReference type="ARBA" id="ARBA00023065"/>
    </source>
</evidence>
<evidence type="ECO:0000256" key="5">
    <source>
        <dbReference type="ARBA" id="ARBA00022692"/>
    </source>
</evidence>
<dbReference type="PROSITE" id="PS52016">
    <property type="entry name" value="TONB_DEPENDENT_REC_3"/>
    <property type="match status" value="1"/>
</dbReference>
<keyword evidence="6 15" id="KW-0732">Signal</keyword>
<evidence type="ECO:0000256" key="4">
    <source>
        <dbReference type="ARBA" id="ARBA00022496"/>
    </source>
</evidence>
<protein>
    <submittedName>
        <fullName evidence="18">TonB-dependent receptor</fullName>
    </submittedName>
</protein>
<evidence type="ECO:0000313" key="18">
    <source>
        <dbReference type="EMBL" id="MCJ2183229.1"/>
    </source>
</evidence>
<dbReference type="InterPro" id="IPR036942">
    <property type="entry name" value="Beta-barrel_TonB_sf"/>
</dbReference>
<proteinExistence type="inferred from homology"/>
<dbReference type="Gene3D" id="2.170.130.10">
    <property type="entry name" value="TonB-dependent receptor, plug domain"/>
    <property type="match status" value="1"/>
</dbReference>
<evidence type="ECO:0000256" key="12">
    <source>
        <dbReference type="PROSITE-ProRule" id="PRU01360"/>
    </source>
</evidence>
<dbReference type="PROSITE" id="PS01156">
    <property type="entry name" value="TONB_DEPENDENT_REC_2"/>
    <property type="match status" value="1"/>
</dbReference>
<dbReference type="SUPFAM" id="SSF56935">
    <property type="entry name" value="Porins"/>
    <property type="match status" value="1"/>
</dbReference>
<dbReference type="InterPro" id="IPR037066">
    <property type="entry name" value="Plug_dom_sf"/>
</dbReference>
<evidence type="ECO:0000256" key="15">
    <source>
        <dbReference type="SAM" id="SignalP"/>
    </source>
</evidence>
<accession>A0ABT0BDV6</accession>
<keyword evidence="3 12" id="KW-1134">Transmembrane beta strand</keyword>
<evidence type="ECO:0000256" key="3">
    <source>
        <dbReference type="ARBA" id="ARBA00022452"/>
    </source>
</evidence>